<proteinExistence type="predicted"/>
<dbReference type="InterPro" id="IPR012865">
    <property type="entry name" value="DUF1642"/>
</dbReference>
<dbReference type="EMBL" id="KY705251">
    <property type="protein sequence ID" value="ARU12995.1"/>
    <property type="molecule type" value="Genomic_DNA"/>
</dbReference>
<keyword evidence="2" id="KW-1185">Reference proteome</keyword>
<name>A0A286QNL5_9CAUD</name>
<reference evidence="1 2" key="1">
    <citation type="journal article" date="2017" name="Front. Microbiol.">
        <title>Global Survey and Genome Exploration of Bacteriophages Infecting the Lactic Acid Bacterium Streptococcus thermophilus.</title>
        <authorList>
            <person name="McDonnell B."/>
            <person name="Mahony J."/>
            <person name="Hanemaaijer L."/>
            <person name="Neve H."/>
            <person name="Noben J.-P."/>
            <person name="Lugli G.A."/>
            <person name="Ventura M."/>
            <person name="Kouwen T.R."/>
            <person name="van Sinderen D."/>
        </authorList>
    </citation>
    <scope>NUCLEOTIDE SEQUENCE [LARGE SCALE GENOMIC DNA]</scope>
</reference>
<evidence type="ECO:0008006" key="3">
    <source>
        <dbReference type="Google" id="ProtNLM"/>
    </source>
</evidence>
<gene>
    <name evidence="1" type="ORF">P0091_37</name>
</gene>
<protein>
    <recommendedName>
        <fullName evidence="3">DUF1642 domain-containing protein</fullName>
    </recommendedName>
</protein>
<dbReference type="Pfam" id="PF07852">
    <property type="entry name" value="DUF1642"/>
    <property type="match status" value="1"/>
</dbReference>
<sequence>MKQNDFYEVNGCTDFIPVKLIEEHKHLMNALELEVSESGFRTFAPAIYKFPKIDEPQKVTVPKFVADWYEEHKDNLNESIWEHLVNWDDANWDDFHRWISQPDENGVITTLVNMHQFGYEVEEEIRYTVRIRNLNVENRFLSYNNFNDKWLFSERYISNDRFRITHTRKELEEGGFGWVFDCEGIEVKEV</sequence>
<evidence type="ECO:0000313" key="1">
    <source>
        <dbReference type="EMBL" id="ARU12995.1"/>
    </source>
</evidence>
<evidence type="ECO:0000313" key="2">
    <source>
        <dbReference type="Proteomes" id="UP000221146"/>
    </source>
</evidence>
<dbReference type="Proteomes" id="UP000221146">
    <property type="component" value="Segment"/>
</dbReference>
<accession>A0A286QNL5</accession>
<organism evidence="1 2">
    <name type="scientific">Streptococcus phage P0091</name>
    <dbReference type="NCBI Taxonomy" id="1971410"/>
    <lineage>
        <taxon>Viruses</taxon>
        <taxon>Duplodnaviria</taxon>
        <taxon>Heunggongvirae</taxon>
        <taxon>Uroviricota</taxon>
        <taxon>Caudoviricetes</taxon>
        <taxon>Aliceevansviridae</taxon>
        <taxon>Moineauvirus</taxon>
        <taxon>Moineauvirus P0091</taxon>
    </lineage>
</organism>